<dbReference type="SMART" id="SM00316">
    <property type="entry name" value="S1"/>
    <property type="match status" value="2"/>
</dbReference>
<dbReference type="Proteomes" id="UP001152797">
    <property type="component" value="Unassembled WGS sequence"/>
</dbReference>
<dbReference type="EMBL" id="CAMXCT010002807">
    <property type="protein sequence ID" value="CAI4000603.1"/>
    <property type="molecule type" value="Genomic_DNA"/>
</dbReference>
<protein>
    <submittedName>
        <fullName evidence="4">S1 motif domain-containing protein</fullName>
    </submittedName>
</protein>
<dbReference type="PANTHER" id="PTHR10724:SF10">
    <property type="entry name" value="S1 RNA-BINDING DOMAIN-CONTAINING PROTEIN 1"/>
    <property type="match status" value="1"/>
</dbReference>
<reference evidence="2" key="1">
    <citation type="submission" date="2022-10" db="EMBL/GenBank/DDBJ databases">
        <authorList>
            <person name="Chen Y."/>
            <person name="Dougan E. K."/>
            <person name="Chan C."/>
            <person name="Rhodes N."/>
            <person name="Thang M."/>
        </authorList>
    </citation>
    <scope>NUCLEOTIDE SEQUENCE</scope>
</reference>
<name>A0A9P1CZC1_9DINO</name>
<accession>A0A9P1CZC1</accession>
<feature type="domain" description="S1 motif" evidence="1">
    <location>
        <begin position="227"/>
        <end position="263"/>
    </location>
</feature>
<dbReference type="InterPro" id="IPR050437">
    <property type="entry name" value="Ribos_protein_bS1-like"/>
</dbReference>
<keyword evidence="5" id="KW-1185">Reference proteome</keyword>
<dbReference type="OrthoDB" id="995477at2759"/>
<evidence type="ECO:0000313" key="3">
    <source>
        <dbReference type="EMBL" id="CAL1153978.1"/>
    </source>
</evidence>
<evidence type="ECO:0000313" key="2">
    <source>
        <dbReference type="EMBL" id="CAI4000603.1"/>
    </source>
</evidence>
<dbReference type="SUPFAM" id="SSF50249">
    <property type="entry name" value="Nucleic acid-binding proteins"/>
    <property type="match status" value="3"/>
</dbReference>
<dbReference type="PROSITE" id="PS50126">
    <property type="entry name" value="S1"/>
    <property type="match status" value="3"/>
</dbReference>
<proteinExistence type="predicted"/>
<dbReference type="InterPro" id="IPR003029">
    <property type="entry name" value="S1_domain"/>
</dbReference>
<dbReference type="AlphaFoldDB" id="A0A9P1CZC1"/>
<organism evidence="2">
    <name type="scientific">Cladocopium goreaui</name>
    <dbReference type="NCBI Taxonomy" id="2562237"/>
    <lineage>
        <taxon>Eukaryota</taxon>
        <taxon>Sar</taxon>
        <taxon>Alveolata</taxon>
        <taxon>Dinophyceae</taxon>
        <taxon>Suessiales</taxon>
        <taxon>Symbiodiniaceae</taxon>
        <taxon>Cladocopium</taxon>
    </lineage>
</organism>
<gene>
    <name evidence="2" type="ORF">C1SCF055_LOCUS26711</name>
</gene>
<sequence length="263" mass="28926">MPKVWASAFSARRRFSRGLLLCQVLLAILLATWRFSAFAAPKVGEKVIQAVKTDPVLQRGEVLPGKVKTVRDNGLVIQTKNGDGFAHISQLSDRFLGHPAELFDEQDQVTARVLRHENGFLELTLRELGTKKLKDFKVNQELNGTVTAVCGAGANVEIGAEDTAFLHVSCIQDDFLMDARERLQKGDKVKVWVKKIDHKGMKVTMLESQREKKTIAKGLRLARMEEGEMLGGEVTGVKPFGAFVNVGAEQDGLLQASASKQGL</sequence>
<dbReference type="Pfam" id="PF00575">
    <property type="entry name" value="S1"/>
    <property type="match status" value="3"/>
</dbReference>
<feature type="domain" description="S1 motif" evidence="1">
    <location>
        <begin position="139"/>
        <end position="210"/>
    </location>
</feature>
<reference evidence="3" key="2">
    <citation type="submission" date="2024-04" db="EMBL/GenBank/DDBJ databases">
        <authorList>
            <person name="Chen Y."/>
            <person name="Shah S."/>
            <person name="Dougan E. K."/>
            <person name="Thang M."/>
            <person name="Chan C."/>
        </authorList>
    </citation>
    <scope>NUCLEOTIDE SEQUENCE [LARGE SCALE GENOMIC DNA]</scope>
</reference>
<dbReference type="EMBL" id="CAMXCT030002807">
    <property type="protein sequence ID" value="CAL4787915.1"/>
    <property type="molecule type" value="Genomic_DNA"/>
</dbReference>
<feature type="domain" description="S1 motif" evidence="1">
    <location>
        <begin position="60"/>
        <end position="126"/>
    </location>
</feature>
<dbReference type="GO" id="GO:0003729">
    <property type="term" value="F:mRNA binding"/>
    <property type="evidence" value="ECO:0007669"/>
    <property type="project" value="TreeGrafter"/>
</dbReference>
<dbReference type="PANTHER" id="PTHR10724">
    <property type="entry name" value="30S RIBOSOMAL PROTEIN S1"/>
    <property type="match status" value="1"/>
</dbReference>
<comment type="caution">
    <text evidence="2">The sequence shown here is derived from an EMBL/GenBank/DDBJ whole genome shotgun (WGS) entry which is preliminary data.</text>
</comment>
<evidence type="ECO:0000313" key="5">
    <source>
        <dbReference type="Proteomes" id="UP001152797"/>
    </source>
</evidence>
<dbReference type="Gene3D" id="2.40.50.140">
    <property type="entry name" value="Nucleic acid-binding proteins"/>
    <property type="match status" value="3"/>
</dbReference>
<evidence type="ECO:0000313" key="4">
    <source>
        <dbReference type="EMBL" id="CAL4787915.1"/>
    </source>
</evidence>
<dbReference type="InterPro" id="IPR012340">
    <property type="entry name" value="NA-bd_OB-fold"/>
</dbReference>
<dbReference type="EMBL" id="CAMXCT020002807">
    <property type="protein sequence ID" value="CAL1153978.1"/>
    <property type="molecule type" value="Genomic_DNA"/>
</dbReference>
<dbReference type="GO" id="GO:0003735">
    <property type="term" value="F:structural constituent of ribosome"/>
    <property type="evidence" value="ECO:0007669"/>
    <property type="project" value="TreeGrafter"/>
</dbReference>
<evidence type="ECO:0000259" key="1">
    <source>
        <dbReference type="PROSITE" id="PS50126"/>
    </source>
</evidence>
<dbReference type="GO" id="GO:0006412">
    <property type="term" value="P:translation"/>
    <property type="evidence" value="ECO:0007669"/>
    <property type="project" value="TreeGrafter"/>
</dbReference>